<evidence type="ECO:0000313" key="3">
    <source>
        <dbReference type="EMBL" id="EAW10195.1"/>
    </source>
</evidence>
<dbReference type="Proteomes" id="UP000006701">
    <property type="component" value="Unassembled WGS sequence"/>
</dbReference>
<dbReference type="InterPro" id="IPR036397">
    <property type="entry name" value="RNaseH_sf"/>
</dbReference>
<dbReference type="InterPro" id="IPR003034">
    <property type="entry name" value="SAP_dom"/>
</dbReference>
<accession>A1CH40</accession>
<dbReference type="KEGG" id="act:ACLA_046610"/>
<evidence type="ECO:0000259" key="2">
    <source>
        <dbReference type="PROSITE" id="PS50800"/>
    </source>
</evidence>
<dbReference type="EMBL" id="DS027054">
    <property type="protein sequence ID" value="EAW10195.1"/>
    <property type="molecule type" value="Genomic_DNA"/>
</dbReference>
<dbReference type="Pfam" id="PF09159">
    <property type="entry name" value="Ydc2-catalyt"/>
    <property type="match status" value="1"/>
</dbReference>
<dbReference type="AlphaFoldDB" id="A1CH40"/>
<sequence>MRLTHPLRTPYPWLTTLKVSQLQHIAQATGIHSSGPKAALLTRLRAQLPQCELPHPHPHPHSASASASANPSPGRNLSILSIDMGIRNLAYAHLSFHVPDTADSDSNSISNSISNTPAQLHAWRRLAVSELLPPDGLEGPDTARGIGSSSSSFSPAAYAHTAYALVTGLLARYAPTHVLIERQRFRSGGASAVQEWTLRVGVFEGMLYAVLVALRMGAGAGVGVGVGAAPVVVGVEPGRVGRYWEGEGSVEEKTTKKKEMGEGERRRKGPREGKKMKIDLVGGWLSSGTGSPVVVGAEGEVRQLVDAYLGRWEGKAKGKGRRKGKGEVGDGIGTVADAETVDVRKMDDLADCLVQGVTWLQWQTMRRRIAMMGLDALPELKK</sequence>
<dbReference type="Gene3D" id="3.30.420.10">
    <property type="entry name" value="Ribonuclease H-like superfamily/Ribonuclease H"/>
    <property type="match status" value="1"/>
</dbReference>
<dbReference type="VEuPathDB" id="FungiDB:ACLA_046610"/>
<dbReference type="GO" id="GO:0000403">
    <property type="term" value="F:Y-form DNA binding"/>
    <property type="evidence" value="ECO:0007669"/>
    <property type="project" value="TreeGrafter"/>
</dbReference>
<dbReference type="CDD" id="cd16963">
    <property type="entry name" value="CCE1"/>
    <property type="match status" value="1"/>
</dbReference>
<proteinExistence type="predicted"/>
<dbReference type="InterPro" id="IPR012337">
    <property type="entry name" value="RNaseH-like_sf"/>
</dbReference>
<dbReference type="GO" id="GO:0005739">
    <property type="term" value="C:mitochondrion"/>
    <property type="evidence" value="ECO:0007669"/>
    <property type="project" value="TreeGrafter"/>
</dbReference>
<dbReference type="RefSeq" id="XP_001271621.1">
    <property type="nucleotide sequence ID" value="XM_001271620.1"/>
</dbReference>
<dbReference type="GO" id="GO:0000402">
    <property type="term" value="F:crossed form four-way junction DNA binding"/>
    <property type="evidence" value="ECO:0007669"/>
    <property type="project" value="TreeGrafter"/>
</dbReference>
<dbReference type="InterPro" id="IPR015242">
    <property type="entry name" value="Ydc2_cat"/>
</dbReference>
<protein>
    <recommendedName>
        <fullName evidence="2">SAP domain-containing protein</fullName>
    </recommendedName>
</protein>
<dbReference type="eggNOG" id="ENOG502S4DK">
    <property type="taxonomic scope" value="Eukaryota"/>
</dbReference>
<dbReference type="GO" id="GO:0004520">
    <property type="term" value="F:DNA endonuclease activity"/>
    <property type="evidence" value="ECO:0007669"/>
    <property type="project" value="TreeGrafter"/>
</dbReference>
<feature type="compositionally biased region" description="Low complexity" evidence="1">
    <location>
        <begin position="61"/>
        <end position="72"/>
    </location>
</feature>
<evidence type="ECO:0000256" key="1">
    <source>
        <dbReference type="SAM" id="MobiDB-lite"/>
    </source>
</evidence>
<reference evidence="3 4" key="1">
    <citation type="journal article" date="2008" name="PLoS Genet.">
        <title>Genomic islands in the pathogenic filamentous fungus Aspergillus fumigatus.</title>
        <authorList>
            <person name="Fedorova N.D."/>
            <person name="Khaldi N."/>
            <person name="Joardar V.S."/>
            <person name="Maiti R."/>
            <person name="Amedeo P."/>
            <person name="Anderson M.J."/>
            <person name="Crabtree J."/>
            <person name="Silva J.C."/>
            <person name="Badger J.H."/>
            <person name="Albarraq A."/>
            <person name="Angiuoli S."/>
            <person name="Bussey H."/>
            <person name="Bowyer P."/>
            <person name="Cotty P.J."/>
            <person name="Dyer P.S."/>
            <person name="Egan A."/>
            <person name="Galens K."/>
            <person name="Fraser-Liggett C.M."/>
            <person name="Haas B.J."/>
            <person name="Inman J.M."/>
            <person name="Kent R."/>
            <person name="Lemieux S."/>
            <person name="Malavazi I."/>
            <person name="Orvis J."/>
            <person name="Roemer T."/>
            <person name="Ronning C.M."/>
            <person name="Sundaram J.P."/>
            <person name="Sutton G."/>
            <person name="Turner G."/>
            <person name="Venter J.C."/>
            <person name="White O.R."/>
            <person name="Whitty B.R."/>
            <person name="Youngman P."/>
            <person name="Wolfe K.H."/>
            <person name="Goldman G.H."/>
            <person name="Wortman J.R."/>
            <person name="Jiang B."/>
            <person name="Denning D.W."/>
            <person name="Nierman W.C."/>
        </authorList>
    </citation>
    <scope>NUCLEOTIDE SEQUENCE [LARGE SCALE GENOMIC DNA]</scope>
    <source>
        <strain evidence="4">ATCC 1007 / CBS 513.65 / DSM 816 / NCTC 3887 / NRRL 1</strain>
    </source>
</reference>
<dbReference type="PANTHER" id="PTHR28072:SF1">
    <property type="entry name" value="CRUCIFORM CUTTING ENDONUCLEASE 1, MITOCHONDRIAL-RELATED"/>
    <property type="match status" value="1"/>
</dbReference>
<dbReference type="GO" id="GO:0070336">
    <property type="term" value="F:flap-structured DNA binding"/>
    <property type="evidence" value="ECO:0007669"/>
    <property type="project" value="TreeGrafter"/>
</dbReference>
<dbReference type="OrthoDB" id="5552842at2759"/>
<dbReference type="SMART" id="SM00513">
    <property type="entry name" value="SAP"/>
    <property type="match status" value="1"/>
</dbReference>
<dbReference type="SUPFAM" id="SSF53098">
    <property type="entry name" value="Ribonuclease H-like"/>
    <property type="match status" value="1"/>
</dbReference>
<dbReference type="PROSITE" id="PS50800">
    <property type="entry name" value="SAP"/>
    <property type="match status" value="1"/>
</dbReference>
<keyword evidence="4" id="KW-1185">Reference proteome</keyword>
<name>A1CH40_ASPCL</name>
<feature type="region of interest" description="Disordered" evidence="1">
    <location>
        <begin position="51"/>
        <end position="72"/>
    </location>
</feature>
<feature type="domain" description="SAP" evidence="2">
    <location>
        <begin position="14"/>
        <end position="48"/>
    </location>
</feature>
<dbReference type="PANTHER" id="PTHR28072">
    <property type="entry name" value="CRUCIFORM CUTTING ENDONUCLEASE 1, MITOCHONDRIAL-RELATED"/>
    <property type="match status" value="1"/>
</dbReference>
<dbReference type="HOGENOM" id="CLU_042191_0_0_1"/>
<dbReference type="InterPro" id="IPR039197">
    <property type="entry name" value="Mrs1/Cce1"/>
</dbReference>
<evidence type="ECO:0000313" key="4">
    <source>
        <dbReference type="Proteomes" id="UP000006701"/>
    </source>
</evidence>
<dbReference type="GeneID" id="4704398"/>
<gene>
    <name evidence="3" type="ORF">ACLA_046610</name>
</gene>
<feature type="region of interest" description="Disordered" evidence="1">
    <location>
        <begin position="246"/>
        <end position="272"/>
    </location>
</feature>
<organism evidence="3 4">
    <name type="scientific">Aspergillus clavatus (strain ATCC 1007 / CBS 513.65 / DSM 816 / NCTC 3887 / NRRL 1 / QM 1276 / 107)</name>
    <dbReference type="NCBI Taxonomy" id="344612"/>
    <lineage>
        <taxon>Eukaryota</taxon>
        <taxon>Fungi</taxon>
        <taxon>Dikarya</taxon>
        <taxon>Ascomycota</taxon>
        <taxon>Pezizomycotina</taxon>
        <taxon>Eurotiomycetes</taxon>
        <taxon>Eurotiomycetidae</taxon>
        <taxon>Eurotiales</taxon>
        <taxon>Aspergillaceae</taxon>
        <taxon>Aspergillus</taxon>
        <taxon>Aspergillus subgen. Fumigati</taxon>
    </lineage>
</organism>
<dbReference type="OMA" id="GITWLEW"/>
<dbReference type="Pfam" id="PF02037">
    <property type="entry name" value="SAP"/>
    <property type="match status" value="1"/>
</dbReference>